<keyword evidence="2" id="KW-1185">Reference proteome</keyword>
<accession>A0A6A6HP88</accession>
<reference evidence="1" key="1">
    <citation type="journal article" date="2020" name="Stud. Mycol.">
        <title>101 Dothideomycetes genomes: a test case for predicting lifestyles and emergence of pathogens.</title>
        <authorList>
            <person name="Haridas S."/>
            <person name="Albert R."/>
            <person name="Binder M."/>
            <person name="Bloem J."/>
            <person name="Labutti K."/>
            <person name="Salamov A."/>
            <person name="Andreopoulos B."/>
            <person name="Baker S."/>
            <person name="Barry K."/>
            <person name="Bills G."/>
            <person name="Bluhm B."/>
            <person name="Cannon C."/>
            <person name="Castanera R."/>
            <person name="Culley D."/>
            <person name="Daum C."/>
            <person name="Ezra D."/>
            <person name="Gonzalez J."/>
            <person name="Henrissat B."/>
            <person name="Kuo A."/>
            <person name="Liang C."/>
            <person name="Lipzen A."/>
            <person name="Lutzoni F."/>
            <person name="Magnuson J."/>
            <person name="Mondo S."/>
            <person name="Nolan M."/>
            <person name="Ohm R."/>
            <person name="Pangilinan J."/>
            <person name="Park H.-J."/>
            <person name="Ramirez L."/>
            <person name="Alfaro M."/>
            <person name="Sun H."/>
            <person name="Tritt A."/>
            <person name="Yoshinaga Y."/>
            <person name="Zwiers L.-H."/>
            <person name="Turgeon B."/>
            <person name="Goodwin S."/>
            <person name="Spatafora J."/>
            <person name="Crous P."/>
            <person name="Grigoriev I."/>
        </authorList>
    </citation>
    <scope>NUCLEOTIDE SEQUENCE</scope>
    <source>
        <strain evidence="1">Tuck. ex Michener</strain>
    </source>
</reference>
<gene>
    <name evidence="1" type="ORF">EV356DRAFT_169495</name>
</gene>
<sequence length="178" mass="19365">MISCGKTRGRRREIVTTVSSSPPLTLIELDLFAALSLPSPSPHATPNCSMGGDRNKNSQVLPTTGLTALENASPEAESLFVVRVYKQPKQASQDVSPSDWLEGGVAQPTSPALRDHHAAHVALAHFGPYQDHRRPPRPCHHCHAGETFLPSTTCWCLPQTPVKLPPNSPPKDRSPWQC</sequence>
<evidence type="ECO:0000313" key="1">
    <source>
        <dbReference type="EMBL" id="KAF2239290.1"/>
    </source>
</evidence>
<dbReference type="EMBL" id="ML991773">
    <property type="protein sequence ID" value="KAF2239290.1"/>
    <property type="molecule type" value="Genomic_DNA"/>
</dbReference>
<name>A0A6A6HP88_VIRVR</name>
<dbReference type="Proteomes" id="UP000800092">
    <property type="component" value="Unassembled WGS sequence"/>
</dbReference>
<dbReference type="AlphaFoldDB" id="A0A6A6HP88"/>
<proteinExistence type="predicted"/>
<organism evidence="1 2">
    <name type="scientific">Viridothelium virens</name>
    <name type="common">Speckled blister lichen</name>
    <name type="synonym">Trypethelium virens</name>
    <dbReference type="NCBI Taxonomy" id="1048519"/>
    <lineage>
        <taxon>Eukaryota</taxon>
        <taxon>Fungi</taxon>
        <taxon>Dikarya</taxon>
        <taxon>Ascomycota</taxon>
        <taxon>Pezizomycotina</taxon>
        <taxon>Dothideomycetes</taxon>
        <taxon>Dothideomycetes incertae sedis</taxon>
        <taxon>Trypetheliales</taxon>
        <taxon>Trypetheliaceae</taxon>
        <taxon>Viridothelium</taxon>
    </lineage>
</organism>
<evidence type="ECO:0000313" key="2">
    <source>
        <dbReference type="Proteomes" id="UP000800092"/>
    </source>
</evidence>
<protein>
    <submittedName>
        <fullName evidence="1">Uncharacterized protein</fullName>
    </submittedName>
</protein>